<evidence type="ECO:0000256" key="5">
    <source>
        <dbReference type="SAM" id="Coils"/>
    </source>
</evidence>
<organism evidence="9 10">
    <name type="scientific">Thermopolyspora flexuosa</name>
    <dbReference type="NCBI Taxonomy" id="103836"/>
    <lineage>
        <taxon>Bacteria</taxon>
        <taxon>Bacillati</taxon>
        <taxon>Actinomycetota</taxon>
        <taxon>Actinomycetes</taxon>
        <taxon>Streptosporangiales</taxon>
        <taxon>Streptosporangiaceae</taxon>
        <taxon>Thermopolyspora</taxon>
    </lineage>
</organism>
<keyword evidence="10" id="KW-1185">Reference proteome</keyword>
<dbReference type="Proteomes" id="UP000319213">
    <property type="component" value="Unassembled WGS sequence"/>
</dbReference>
<dbReference type="GO" id="GO:0016787">
    <property type="term" value="F:hydrolase activity"/>
    <property type="evidence" value="ECO:0007669"/>
    <property type="project" value="UniProtKB-KW"/>
</dbReference>
<reference evidence="9 10" key="1">
    <citation type="submission" date="2019-06" db="EMBL/GenBank/DDBJ databases">
        <title>Sequencing the genomes of 1000 actinobacteria strains.</title>
        <authorList>
            <person name="Klenk H.-P."/>
        </authorList>
    </citation>
    <scope>NUCLEOTIDE SEQUENCE [LARGE SCALE GENOMIC DNA]</scope>
    <source>
        <strain evidence="9 10">DSM 43186</strain>
    </source>
</reference>
<evidence type="ECO:0000256" key="1">
    <source>
        <dbReference type="ARBA" id="ARBA00022741"/>
    </source>
</evidence>
<evidence type="ECO:0000256" key="6">
    <source>
        <dbReference type="SAM" id="MobiDB-lite"/>
    </source>
</evidence>
<feature type="region of interest" description="Disordered" evidence="6">
    <location>
        <begin position="769"/>
        <end position="794"/>
    </location>
</feature>
<keyword evidence="4" id="KW-0067">ATP-binding</keyword>
<dbReference type="InterPro" id="IPR014001">
    <property type="entry name" value="Helicase_ATP-bd"/>
</dbReference>
<dbReference type="EMBL" id="VFPQ01000001">
    <property type="protein sequence ID" value="TQM75127.1"/>
    <property type="molecule type" value="Genomic_DNA"/>
</dbReference>
<dbReference type="AlphaFoldDB" id="A0A543IX43"/>
<dbReference type="InterPro" id="IPR057342">
    <property type="entry name" value="DEXDc_RapA"/>
</dbReference>
<dbReference type="SUPFAM" id="SSF52540">
    <property type="entry name" value="P-loop containing nucleoside triphosphate hydrolases"/>
    <property type="match status" value="2"/>
</dbReference>
<feature type="coiled-coil region" evidence="5">
    <location>
        <begin position="933"/>
        <end position="1023"/>
    </location>
</feature>
<feature type="compositionally biased region" description="Basic and acidic residues" evidence="6">
    <location>
        <begin position="769"/>
        <end position="780"/>
    </location>
</feature>
<proteinExistence type="predicted"/>
<dbReference type="InterPro" id="IPR027417">
    <property type="entry name" value="P-loop_NTPase"/>
</dbReference>
<dbReference type="InterPro" id="IPR038718">
    <property type="entry name" value="SNF2-like_sf"/>
</dbReference>
<dbReference type="PROSITE" id="PS51194">
    <property type="entry name" value="HELICASE_CTER"/>
    <property type="match status" value="1"/>
</dbReference>
<evidence type="ECO:0000259" key="8">
    <source>
        <dbReference type="PROSITE" id="PS51194"/>
    </source>
</evidence>
<evidence type="ECO:0000313" key="10">
    <source>
        <dbReference type="Proteomes" id="UP000319213"/>
    </source>
</evidence>
<dbReference type="CDD" id="cd18011">
    <property type="entry name" value="DEXDc_RapA"/>
    <property type="match status" value="1"/>
</dbReference>
<keyword evidence="2" id="KW-0378">Hydrolase</keyword>
<feature type="domain" description="Helicase ATP-binding" evidence="7">
    <location>
        <begin position="122"/>
        <end position="309"/>
    </location>
</feature>
<evidence type="ECO:0000259" key="7">
    <source>
        <dbReference type="PROSITE" id="PS51192"/>
    </source>
</evidence>
<accession>A0A543IX43</accession>
<name>A0A543IX43_9ACTN</name>
<dbReference type="InterPro" id="IPR001650">
    <property type="entry name" value="Helicase_C-like"/>
</dbReference>
<comment type="caution">
    <text evidence="9">The sequence shown here is derived from an EMBL/GenBank/DDBJ whole genome shotgun (WGS) entry which is preliminary data.</text>
</comment>
<dbReference type="GO" id="GO:0004386">
    <property type="term" value="F:helicase activity"/>
    <property type="evidence" value="ECO:0007669"/>
    <property type="project" value="UniProtKB-KW"/>
</dbReference>
<evidence type="ECO:0000313" key="9">
    <source>
        <dbReference type="EMBL" id="TQM75127.1"/>
    </source>
</evidence>
<dbReference type="SMART" id="SM00487">
    <property type="entry name" value="DEXDc"/>
    <property type="match status" value="1"/>
</dbReference>
<dbReference type="GO" id="GO:0005524">
    <property type="term" value="F:ATP binding"/>
    <property type="evidence" value="ECO:0007669"/>
    <property type="project" value="UniProtKB-KW"/>
</dbReference>
<dbReference type="OrthoDB" id="9814088at2"/>
<evidence type="ECO:0000256" key="3">
    <source>
        <dbReference type="ARBA" id="ARBA00022806"/>
    </source>
</evidence>
<protein>
    <submittedName>
        <fullName evidence="9">SNF2 domain-containing protein</fullName>
    </submittedName>
</protein>
<sequence length="1048" mass="118506">MPSATSDKPDIGNLVVVRGQRWVVGDVDPAEGNTIVTLQSVEDGRYGESLTVVWEIEPGREVLPSGSLPEVTPNGFDRPERLAAFLDAIRWSAVASADVRTLQAPFRSGVAVEDYQLEPVARAVDSPRVNLLLADDVGLGKTIEAGLVALELMLRQRGRRIMIVCPAGLTIKWKDEMAEKFGLDFTIIDTDRCAKVRRAYGSAANPFEIYPLTIVSLPWLRGQKAQRLLAEVLPPDGPTYPRTFDLLILDEAHHIAPAAPKQAYAVDSQQTKLIRRLAPHFTHRLFLSATPHNGYNESFTALLEILDDQRFARGVQPSRSAVSETVVRRLKTQILENGRPKFPKRVAKEIPVEYPPDEREVHDLLKQFAALRRKRLTKARGRKAADLVTLLLKKRLFSSPAAFARTVDVYLGTIEQKVENFTDSDDVPEWLEDFVDDVADYDDEGMANAEDDAVVQAHPLQGGATPEEAELLKRMWEWAERRKVRPDAKAAELITYLKAVCLPDGKNWTNERVVVFTEYKDTLDWLETLLRQEGLGGDRVATMHGGKSADEREQVRLAFQKAPDEHPVRILLATDAAGEGIDLQRYCHRLVNYDIPFNPNKLEQRIGRIDRYGQRQTPEVRHFVGVFKGEHVDTYEADLEFLARVARKVAQQEKDLGPVNAVISERVQRRMLGENVSIDNVEAETPEENLPLEHDVPEQVRRLRERIDRTVDELGITPANVKRVVDTALELARQQPLRPYVDERHHAEGLWEVPVLTGSWERGTEGLLEKFNPDKNETPRRRPITFDPAATKDPEGRVRDDVVLAHLNHPLVAMSTGLLRAAVSNKEIGLNRVTAVVSDHPKLETTLVGAYSRFVLVGGDGVLLHEEVLYAGGWLRERHPGFARVETLGTLRDILGHALSGCVPASPRVQTWLAEDAWPRARKGLLDAVNARAAERQDSLMSLLEKRKEAERKRIRSNIEEFRRTLEAKLAEDTEDDGALIKRSELKDPRELAQYQRDRQSWQDRLDRLESDLERELEVIERRYSDPRPHLFPVALIFVVPRHEAAYR</sequence>
<evidence type="ECO:0000256" key="4">
    <source>
        <dbReference type="ARBA" id="ARBA00022840"/>
    </source>
</evidence>
<dbReference type="SMART" id="SM00490">
    <property type="entry name" value="HELICc"/>
    <property type="match status" value="1"/>
</dbReference>
<dbReference type="Gene3D" id="3.40.50.300">
    <property type="entry name" value="P-loop containing nucleotide triphosphate hydrolases"/>
    <property type="match status" value="1"/>
</dbReference>
<keyword evidence="3" id="KW-0347">Helicase</keyword>
<gene>
    <name evidence="9" type="ORF">FHX40_1826</name>
</gene>
<dbReference type="Gene3D" id="3.40.50.10810">
    <property type="entry name" value="Tandem AAA-ATPase domain"/>
    <property type="match status" value="1"/>
</dbReference>
<dbReference type="PROSITE" id="PS51192">
    <property type="entry name" value="HELICASE_ATP_BIND_1"/>
    <property type="match status" value="1"/>
</dbReference>
<keyword evidence="1" id="KW-0547">Nucleotide-binding</keyword>
<dbReference type="NCBIfam" id="NF038317">
    <property type="entry name" value="DISARM_DrmD"/>
    <property type="match status" value="1"/>
</dbReference>
<dbReference type="InterPro" id="IPR049730">
    <property type="entry name" value="SNF2/RAD54-like_C"/>
</dbReference>
<evidence type="ECO:0000256" key="2">
    <source>
        <dbReference type="ARBA" id="ARBA00022801"/>
    </source>
</evidence>
<dbReference type="CDD" id="cd18793">
    <property type="entry name" value="SF2_C_SNF"/>
    <property type="match status" value="1"/>
</dbReference>
<dbReference type="Pfam" id="PF00271">
    <property type="entry name" value="Helicase_C"/>
    <property type="match status" value="1"/>
</dbReference>
<dbReference type="PANTHER" id="PTHR10799">
    <property type="entry name" value="SNF2/RAD54 HELICASE FAMILY"/>
    <property type="match status" value="1"/>
</dbReference>
<keyword evidence="5" id="KW-0175">Coiled coil</keyword>
<dbReference type="InterPro" id="IPR000330">
    <property type="entry name" value="SNF2_N"/>
</dbReference>
<dbReference type="Pfam" id="PF00176">
    <property type="entry name" value="SNF2-rel_dom"/>
    <property type="match status" value="1"/>
</dbReference>
<dbReference type="RefSeq" id="WP_142259194.1">
    <property type="nucleotide sequence ID" value="NZ_BMPV01000007.1"/>
</dbReference>
<feature type="domain" description="Helicase C-terminal" evidence="8">
    <location>
        <begin position="501"/>
        <end position="657"/>
    </location>
</feature>